<proteinExistence type="predicted"/>
<sequence>MPTKSQVRSAVRLDRLKKRNLDVKESECMLLEFANVLDEDGKKQRDVAYQGFSVDEDDAEDAEDLIHSQHLVSIIWPTNLILGEESRIKPELQNAVFEKEIVRILAVGSEDR</sequence>
<accession>A0ACC2NKZ0</accession>
<dbReference type="Proteomes" id="UP001239111">
    <property type="component" value="Chromosome 3"/>
</dbReference>
<dbReference type="EMBL" id="CM056743">
    <property type="protein sequence ID" value="KAJ8670887.1"/>
    <property type="molecule type" value="Genomic_DNA"/>
</dbReference>
<protein>
    <submittedName>
        <fullName evidence="1">Uncharacterized protein</fullName>
    </submittedName>
</protein>
<evidence type="ECO:0000313" key="1">
    <source>
        <dbReference type="EMBL" id="KAJ8670887.1"/>
    </source>
</evidence>
<name>A0ACC2NKZ0_9HYME</name>
<gene>
    <name evidence="1" type="ORF">QAD02_002146</name>
</gene>
<organism evidence="1 2">
    <name type="scientific">Eretmocerus hayati</name>
    <dbReference type="NCBI Taxonomy" id="131215"/>
    <lineage>
        <taxon>Eukaryota</taxon>
        <taxon>Metazoa</taxon>
        <taxon>Ecdysozoa</taxon>
        <taxon>Arthropoda</taxon>
        <taxon>Hexapoda</taxon>
        <taxon>Insecta</taxon>
        <taxon>Pterygota</taxon>
        <taxon>Neoptera</taxon>
        <taxon>Endopterygota</taxon>
        <taxon>Hymenoptera</taxon>
        <taxon>Apocrita</taxon>
        <taxon>Proctotrupomorpha</taxon>
        <taxon>Chalcidoidea</taxon>
        <taxon>Aphelinidae</taxon>
        <taxon>Aphelininae</taxon>
        <taxon>Eretmocerus</taxon>
    </lineage>
</organism>
<keyword evidence="2" id="KW-1185">Reference proteome</keyword>
<reference evidence="1" key="1">
    <citation type="submission" date="2023-04" db="EMBL/GenBank/DDBJ databases">
        <title>A chromosome-level genome assembly of the parasitoid wasp Eretmocerus hayati.</title>
        <authorList>
            <person name="Zhong Y."/>
            <person name="Liu S."/>
            <person name="Liu Y."/>
        </authorList>
    </citation>
    <scope>NUCLEOTIDE SEQUENCE</scope>
    <source>
        <strain evidence="1">ZJU_SS_LIU_2023</strain>
    </source>
</reference>
<evidence type="ECO:0000313" key="2">
    <source>
        <dbReference type="Proteomes" id="UP001239111"/>
    </source>
</evidence>
<comment type="caution">
    <text evidence="1">The sequence shown here is derived from an EMBL/GenBank/DDBJ whole genome shotgun (WGS) entry which is preliminary data.</text>
</comment>